<evidence type="ECO:0000313" key="2">
    <source>
        <dbReference type="Proteomes" id="UP001569428"/>
    </source>
</evidence>
<organism evidence="1 2">
    <name type="scientific">Microbulbifer epialgicus</name>
    <dbReference type="NCBI Taxonomy" id="393907"/>
    <lineage>
        <taxon>Bacteria</taxon>
        <taxon>Pseudomonadati</taxon>
        <taxon>Pseudomonadota</taxon>
        <taxon>Gammaproteobacteria</taxon>
        <taxon>Cellvibrionales</taxon>
        <taxon>Microbulbiferaceae</taxon>
        <taxon>Microbulbifer</taxon>
    </lineage>
</organism>
<comment type="caution">
    <text evidence="1">The sequence shown here is derived from an EMBL/GenBank/DDBJ whole genome shotgun (WGS) entry which is preliminary data.</text>
</comment>
<dbReference type="Pfam" id="PF19459">
    <property type="entry name" value="DUF5996"/>
    <property type="match status" value="1"/>
</dbReference>
<keyword evidence="2" id="KW-1185">Reference proteome</keyword>
<proteinExistence type="predicted"/>
<protein>
    <submittedName>
        <fullName evidence="1">DUF5996 family protein</fullName>
    </submittedName>
</protein>
<dbReference type="EMBL" id="JBGMEK010000061">
    <property type="protein sequence ID" value="MFA0812935.1"/>
    <property type="molecule type" value="Genomic_DNA"/>
</dbReference>
<name>A0ABV4P5H6_9GAMM</name>
<reference evidence="1 2" key="1">
    <citation type="submission" date="2024-08" db="EMBL/GenBank/DDBJ databases">
        <authorList>
            <person name="Ishaq N."/>
        </authorList>
    </citation>
    <scope>NUCLEOTIDE SEQUENCE [LARGE SCALE GENOMIC DNA]</scope>
    <source>
        <strain evidence="1 2">DSM 18651</strain>
    </source>
</reference>
<sequence length="315" mass="35784">MRNILNRSKSSDWPDIPFDQWSETAATLHMWSQIVGKIRLARTPWTNHSWHVPFYVTSRGLDTSPIPYDGRAFSIEFDFIDHLLLIQTTDGDSLPITLKPQSVADFYREVVGAMKELGLSVKIYTTPSEIPNGIPFEKDIEHCHYDQVFATRFWRALVQIDRVFKEFRSRFIGKCSPVHFFWGSFDMAVTRFSGREAPPHPGGVPNFPDWVAREAYSHEVSSAGFWPGGGGVKSASFYSYAYPVPKNFSSQKLCSASAYYSENLGEFILPYDEVRKASSPDEVLLDFLQSTYEAAAKNGGWDRKGLERELVPVVQ</sequence>
<dbReference type="Proteomes" id="UP001569428">
    <property type="component" value="Unassembled WGS sequence"/>
</dbReference>
<gene>
    <name evidence="1" type="ORF">ACCI49_18665</name>
</gene>
<accession>A0ABV4P5H6</accession>
<evidence type="ECO:0000313" key="1">
    <source>
        <dbReference type="EMBL" id="MFA0812935.1"/>
    </source>
</evidence>
<dbReference type="RefSeq" id="WP_371840669.1">
    <property type="nucleotide sequence ID" value="NZ_JBGMEK010000061.1"/>
</dbReference>
<dbReference type="InterPro" id="IPR046038">
    <property type="entry name" value="DUF5996"/>
</dbReference>